<evidence type="ECO:0000313" key="4">
    <source>
        <dbReference type="Proteomes" id="UP000799436"/>
    </source>
</evidence>
<organism evidence="3 4">
    <name type="scientific">Teratosphaeria nubilosa</name>
    <dbReference type="NCBI Taxonomy" id="161662"/>
    <lineage>
        <taxon>Eukaryota</taxon>
        <taxon>Fungi</taxon>
        <taxon>Dikarya</taxon>
        <taxon>Ascomycota</taxon>
        <taxon>Pezizomycotina</taxon>
        <taxon>Dothideomycetes</taxon>
        <taxon>Dothideomycetidae</taxon>
        <taxon>Mycosphaerellales</taxon>
        <taxon>Teratosphaeriaceae</taxon>
        <taxon>Teratosphaeria</taxon>
    </lineage>
</organism>
<keyword evidence="2" id="KW-0732">Signal</keyword>
<name>A0A6G1L6B6_9PEZI</name>
<protein>
    <submittedName>
        <fullName evidence="3">Uncharacterized protein</fullName>
    </submittedName>
</protein>
<sequence>MRLPLPALLLAAASLTLSNPLPSPSPSEDFNEVERRWHEGQSEAEIHAGLTYRAATPAWPISRDSDSDSDSDSSFVTTTDERSMAQRRRAAGGLVSRVRQAVEGVLSTREGVGLIASSKKGLEEEGVVPVLRPRRGMRYEVRE</sequence>
<gene>
    <name evidence="3" type="ORF">EJ03DRAFT_352399</name>
</gene>
<evidence type="ECO:0000256" key="1">
    <source>
        <dbReference type="SAM" id="MobiDB-lite"/>
    </source>
</evidence>
<feature type="signal peptide" evidence="2">
    <location>
        <begin position="1"/>
        <end position="18"/>
    </location>
</feature>
<dbReference type="AlphaFoldDB" id="A0A6G1L6B6"/>
<feature type="region of interest" description="Disordered" evidence="1">
    <location>
        <begin position="58"/>
        <end position="92"/>
    </location>
</feature>
<dbReference type="EMBL" id="ML995847">
    <property type="protein sequence ID" value="KAF2768132.1"/>
    <property type="molecule type" value="Genomic_DNA"/>
</dbReference>
<feature type="chain" id="PRO_5026203093" evidence="2">
    <location>
        <begin position="19"/>
        <end position="143"/>
    </location>
</feature>
<keyword evidence="4" id="KW-1185">Reference proteome</keyword>
<evidence type="ECO:0000313" key="3">
    <source>
        <dbReference type="EMBL" id="KAF2768132.1"/>
    </source>
</evidence>
<accession>A0A6G1L6B6</accession>
<feature type="region of interest" description="Disordered" evidence="1">
    <location>
        <begin position="16"/>
        <end position="35"/>
    </location>
</feature>
<reference evidence="3" key="1">
    <citation type="journal article" date="2020" name="Stud. Mycol.">
        <title>101 Dothideomycetes genomes: a test case for predicting lifestyles and emergence of pathogens.</title>
        <authorList>
            <person name="Haridas S."/>
            <person name="Albert R."/>
            <person name="Binder M."/>
            <person name="Bloem J."/>
            <person name="Labutti K."/>
            <person name="Salamov A."/>
            <person name="Andreopoulos B."/>
            <person name="Baker S."/>
            <person name="Barry K."/>
            <person name="Bills G."/>
            <person name="Bluhm B."/>
            <person name="Cannon C."/>
            <person name="Castanera R."/>
            <person name="Culley D."/>
            <person name="Daum C."/>
            <person name="Ezra D."/>
            <person name="Gonzalez J."/>
            <person name="Henrissat B."/>
            <person name="Kuo A."/>
            <person name="Liang C."/>
            <person name="Lipzen A."/>
            <person name="Lutzoni F."/>
            <person name="Magnuson J."/>
            <person name="Mondo S."/>
            <person name="Nolan M."/>
            <person name="Ohm R."/>
            <person name="Pangilinan J."/>
            <person name="Park H.-J."/>
            <person name="Ramirez L."/>
            <person name="Alfaro M."/>
            <person name="Sun H."/>
            <person name="Tritt A."/>
            <person name="Yoshinaga Y."/>
            <person name="Zwiers L.-H."/>
            <person name="Turgeon B."/>
            <person name="Goodwin S."/>
            <person name="Spatafora J."/>
            <person name="Crous P."/>
            <person name="Grigoriev I."/>
        </authorList>
    </citation>
    <scope>NUCLEOTIDE SEQUENCE</scope>
    <source>
        <strain evidence="3">CBS 116005</strain>
    </source>
</reference>
<evidence type="ECO:0000256" key="2">
    <source>
        <dbReference type="SAM" id="SignalP"/>
    </source>
</evidence>
<dbReference type="Proteomes" id="UP000799436">
    <property type="component" value="Unassembled WGS sequence"/>
</dbReference>
<dbReference type="OrthoDB" id="3907350at2759"/>
<proteinExistence type="predicted"/>